<dbReference type="Pfam" id="PF03466">
    <property type="entry name" value="LysR_substrate"/>
    <property type="match status" value="1"/>
</dbReference>
<keyword evidence="3" id="KW-0238">DNA-binding</keyword>
<dbReference type="InterPro" id="IPR036388">
    <property type="entry name" value="WH-like_DNA-bd_sf"/>
</dbReference>
<dbReference type="Pfam" id="PF00126">
    <property type="entry name" value="HTH_1"/>
    <property type="match status" value="1"/>
</dbReference>
<dbReference type="InterPro" id="IPR036390">
    <property type="entry name" value="WH_DNA-bd_sf"/>
</dbReference>
<accession>A0ABN7Q353</accession>
<evidence type="ECO:0000313" key="6">
    <source>
        <dbReference type="EMBL" id="CAG2143321.1"/>
    </source>
</evidence>
<comment type="caution">
    <text evidence="6">The sequence shown here is derived from an EMBL/GenBank/DDBJ whole genome shotgun (WGS) entry which is preliminary data.</text>
</comment>
<evidence type="ECO:0000256" key="2">
    <source>
        <dbReference type="ARBA" id="ARBA00023015"/>
    </source>
</evidence>
<dbReference type="Gene3D" id="1.10.10.10">
    <property type="entry name" value="Winged helix-like DNA-binding domain superfamily/Winged helix DNA-binding domain"/>
    <property type="match status" value="1"/>
</dbReference>
<evidence type="ECO:0000259" key="5">
    <source>
        <dbReference type="PROSITE" id="PS50931"/>
    </source>
</evidence>
<sequence>MSRNKPEVVRFLNDRLDWNLLRTFLVIMQERSVSRAAARLHLTQPAISLALKRLEETLGHSLIQRRGQQFKPTPAGEEVFRIAGEIYGHLSKLETELADKGEDITGSVRVLSVSRMDSWVYDEYLAEFHRSYPRVDLQIEVMRSSDIVSSLLQMTATAGLSVCRTPQDKLEQRCFLRQRYAIFCGRHHPLFGRQGLTMADLLDQDFVSFTTEQLGESLSPISVFRDEHRFTGHTIAISSSLDEVRRLIFAGYGIGCLPEHIVRDDLLQQRLWRLPPDEGVADIDIQLLWHRARKMNPAERMFLEGMERTMQRYPVQERLGSR</sequence>
<dbReference type="PANTHER" id="PTHR30126:SF40">
    <property type="entry name" value="HTH-TYPE TRANSCRIPTIONAL REGULATOR GLTR"/>
    <property type="match status" value="1"/>
</dbReference>
<dbReference type="CDD" id="cd05466">
    <property type="entry name" value="PBP2_LTTR_substrate"/>
    <property type="match status" value="1"/>
</dbReference>
<dbReference type="PROSITE" id="PS50931">
    <property type="entry name" value="HTH_LYSR"/>
    <property type="match status" value="1"/>
</dbReference>
<dbReference type="Proteomes" id="UP000672657">
    <property type="component" value="Unassembled WGS sequence"/>
</dbReference>
<keyword evidence="2" id="KW-0805">Transcription regulation</keyword>
<proteinExistence type="inferred from homology"/>
<evidence type="ECO:0000256" key="4">
    <source>
        <dbReference type="ARBA" id="ARBA00023163"/>
    </source>
</evidence>
<dbReference type="PANTHER" id="PTHR30126">
    <property type="entry name" value="HTH-TYPE TRANSCRIPTIONAL REGULATOR"/>
    <property type="match status" value="1"/>
</dbReference>
<dbReference type="SUPFAM" id="SSF46785">
    <property type="entry name" value="Winged helix' DNA-binding domain"/>
    <property type="match status" value="1"/>
</dbReference>
<dbReference type="RefSeq" id="WP_211953449.1">
    <property type="nucleotide sequence ID" value="NZ_CAJPVI010000012.1"/>
</dbReference>
<reference evidence="6 7" key="1">
    <citation type="submission" date="2021-03" db="EMBL/GenBank/DDBJ databases">
        <authorList>
            <person name="Peeters C."/>
        </authorList>
    </citation>
    <scope>NUCLEOTIDE SEQUENCE [LARGE SCALE GENOMIC DNA]</scope>
    <source>
        <strain evidence="6 7">LMG 26411</strain>
    </source>
</reference>
<protein>
    <submittedName>
        <fullName evidence="6">HTH-type transcriptional regulator ArgP</fullName>
    </submittedName>
</protein>
<dbReference type="PRINTS" id="PR00039">
    <property type="entry name" value="HTHLYSR"/>
</dbReference>
<dbReference type="InterPro" id="IPR000847">
    <property type="entry name" value="LysR_HTH_N"/>
</dbReference>
<organism evidence="6 7">
    <name type="scientific">Cupriavidus numazuensis</name>
    <dbReference type="NCBI Taxonomy" id="221992"/>
    <lineage>
        <taxon>Bacteria</taxon>
        <taxon>Pseudomonadati</taxon>
        <taxon>Pseudomonadota</taxon>
        <taxon>Betaproteobacteria</taxon>
        <taxon>Burkholderiales</taxon>
        <taxon>Burkholderiaceae</taxon>
        <taxon>Cupriavidus</taxon>
    </lineage>
</organism>
<dbReference type="InterPro" id="IPR005119">
    <property type="entry name" value="LysR_subst-bd"/>
</dbReference>
<gene>
    <name evidence="6" type="primary">argP_2</name>
    <name evidence="6" type="ORF">LMG26411_02357</name>
</gene>
<keyword evidence="7" id="KW-1185">Reference proteome</keyword>
<dbReference type="EMBL" id="CAJPVI010000012">
    <property type="protein sequence ID" value="CAG2143321.1"/>
    <property type="molecule type" value="Genomic_DNA"/>
</dbReference>
<name>A0ABN7Q353_9BURK</name>
<evidence type="ECO:0000256" key="1">
    <source>
        <dbReference type="ARBA" id="ARBA00009437"/>
    </source>
</evidence>
<feature type="domain" description="HTH lysR-type" evidence="5">
    <location>
        <begin position="16"/>
        <end position="73"/>
    </location>
</feature>
<evidence type="ECO:0000256" key="3">
    <source>
        <dbReference type="ARBA" id="ARBA00023125"/>
    </source>
</evidence>
<keyword evidence="4" id="KW-0804">Transcription</keyword>
<evidence type="ECO:0000313" key="7">
    <source>
        <dbReference type="Proteomes" id="UP000672657"/>
    </source>
</evidence>
<comment type="similarity">
    <text evidence="1">Belongs to the LysR transcriptional regulatory family.</text>
</comment>
<dbReference type="SUPFAM" id="SSF53850">
    <property type="entry name" value="Periplasmic binding protein-like II"/>
    <property type="match status" value="1"/>
</dbReference>
<dbReference type="Gene3D" id="3.40.190.290">
    <property type="match status" value="1"/>
</dbReference>